<dbReference type="InterPro" id="IPR009003">
    <property type="entry name" value="Peptidase_S1_PA"/>
</dbReference>
<comment type="similarity">
    <text evidence="5">Belongs to the peptidase S1 family. CLIP subfamily.</text>
</comment>
<dbReference type="PANTHER" id="PTHR24256">
    <property type="entry name" value="TRYPTASE-RELATED"/>
    <property type="match status" value="1"/>
</dbReference>
<feature type="non-terminal residue" evidence="7">
    <location>
        <position position="1"/>
    </location>
</feature>
<reference evidence="7" key="1">
    <citation type="submission" date="2020-11" db="EMBL/GenBank/DDBJ databases">
        <authorList>
            <person name="Tran Van P."/>
        </authorList>
    </citation>
    <scope>NUCLEOTIDE SEQUENCE</scope>
</reference>
<evidence type="ECO:0000313" key="7">
    <source>
        <dbReference type="EMBL" id="CAD7255118.1"/>
    </source>
</evidence>
<feature type="domain" description="Peptidase S1" evidence="6">
    <location>
        <begin position="1"/>
        <end position="159"/>
    </location>
</feature>
<evidence type="ECO:0000256" key="1">
    <source>
        <dbReference type="ARBA" id="ARBA00022670"/>
    </source>
</evidence>
<gene>
    <name evidence="7" type="ORF">DSTB1V02_LOCUS14863</name>
</gene>
<keyword evidence="2" id="KW-0378">Hydrolase</keyword>
<evidence type="ECO:0000256" key="2">
    <source>
        <dbReference type="ARBA" id="ARBA00022801"/>
    </source>
</evidence>
<dbReference type="InterPro" id="IPR001254">
    <property type="entry name" value="Trypsin_dom"/>
</dbReference>
<dbReference type="Proteomes" id="UP000677054">
    <property type="component" value="Unassembled WGS sequence"/>
</dbReference>
<dbReference type="EMBL" id="LR917321">
    <property type="protein sequence ID" value="CAD7255118.1"/>
    <property type="molecule type" value="Genomic_DNA"/>
</dbReference>
<evidence type="ECO:0000313" key="8">
    <source>
        <dbReference type="Proteomes" id="UP000677054"/>
    </source>
</evidence>
<dbReference type="EMBL" id="CAJPEV010017803">
    <property type="protein sequence ID" value="CAG0907564.1"/>
    <property type="molecule type" value="Genomic_DNA"/>
</dbReference>
<dbReference type="InterPro" id="IPR051487">
    <property type="entry name" value="Ser/Thr_Proteases_Immune/Dev"/>
</dbReference>
<evidence type="ECO:0000256" key="4">
    <source>
        <dbReference type="ARBA" id="ARBA00023157"/>
    </source>
</evidence>
<dbReference type="SMART" id="SM00020">
    <property type="entry name" value="Tryp_SPc"/>
    <property type="match status" value="1"/>
</dbReference>
<proteinExistence type="inferred from homology"/>
<keyword evidence="3" id="KW-0720">Serine protease</keyword>
<name>A0A7R9AJK0_9CRUS</name>
<keyword evidence="4" id="KW-1015">Disulfide bond</keyword>
<dbReference type="GO" id="GO:0004252">
    <property type="term" value="F:serine-type endopeptidase activity"/>
    <property type="evidence" value="ECO:0007669"/>
    <property type="project" value="InterPro"/>
</dbReference>
<dbReference type="Gene3D" id="2.40.10.10">
    <property type="entry name" value="Trypsin-like serine proteases"/>
    <property type="match status" value="2"/>
</dbReference>
<protein>
    <recommendedName>
        <fullName evidence="6">Peptidase S1 domain-containing protein</fullName>
    </recommendedName>
</protein>
<evidence type="ECO:0000256" key="5">
    <source>
        <dbReference type="ARBA" id="ARBA00024195"/>
    </source>
</evidence>
<dbReference type="AlphaFoldDB" id="A0A7R9AJK0"/>
<keyword evidence="1" id="KW-0645">Protease</keyword>
<keyword evidence="8" id="KW-1185">Reference proteome</keyword>
<dbReference type="OrthoDB" id="547031at2759"/>
<dbReference type="SUPFAM" id="SSF50494">
    <property type="entry name" value="Trypsin-like serine proteases"/>
    <property type="match status" value="1"/>
</dbReference>
<dbReference type="PROSITE" id="PS50240">
    <property type="entry name" value="TRYPSIN_DOM"/>
    <property type="match status" value="1"/>
</dbReference>
<evidence type="ECO:0000256" key="3">
    <source>
        <dbReference type="ARBA" id="ARBA00022825"/>
    </source>
</evidence>
<dbReference type="FunFam" id="2.40.10.10:FF:000036">
    <property type="entry name" value="Trypsin beta"/>
    <property type="match status" value="1"/>
</dbReference>
<dbReference type="InterPro" id="IPR043504">
    <property type="entry name" value="Peptidase_S1_PA_chymotrypsin"/>
</dbReference>
<evidence type="ECO:0000259" key="6">
    <source>
        <dbReference type="PROSITE" id="PS50240"/>
    </source>
</evidence>
<dbReference type="CDD" id="cd00190">
    <property type="entry name" value="Tryp_SPc"/>
    <property type="match status" value="1"/>
</dbReference>
<sequence>NPAVASKAINGYDISLFKLNGPITFSNYIQPICIPSSDTESTLTSNTDTVYGWGYQSDAATAPATILQKLNVNLTPESTCRSSGYINGTSGSMICAVGAGSSGFCSGDSGGPLATKYSNGLTYSSGIVSYTVGSCGNPNIPDVYTRVSYYVDWIRANAV</sequence>
<accession>A0A7R9AJK0</accession>
<organism evidence="7">
    <name type="scientific">Darwinula stevensoni</name>
    <dbReference type="NCBI Taxonomy" id="69355"/>
    <lineage>
        <taxon>Eukaryota</taxon>
        <taxon>Metazoa</taxon>
        <taxon>Ecdysozoa</taxon>
        <taxon>Arthropoda</taxon>
        <taxon>Crustacea</taxon>
        <taxon>Oligostraca</taxon>
        <taxon>Ostracoda</taxon>
        <taxon>Podocopa</taxon>
        <taxon>Podocopida</taxon>
        <taxon>Darwinulocopina</taxon>
        <taxon>Darwinuloidea</taxon>
        <taxon>Darwinulidae</taxon>
        <taxon>Darwinula</taxon>
    </lineage>
</organism>
<dbReference type="Pfam" id="PF00089">
    <property type="entry name" value="Trypsin"/>
    <property type="match status" value="1"/>
</dbReference>
<dbReference type="GO" id="GO:0006508">
    <property type="term" value="P:proteolysis"/>
    <property type="evidence" value="ECO:0007669"/>
    <property type="project" value="UniProtKB-KW"/>
</dbReference>